<evidence type="ECO:0000313" key="4">
    <source>
        <dbReference type="Proteomes" id="UP000575083"/>
    </source>
</evidence>
<dbReference type="Pfam" id="PF08818">
    <property type="entry name" value="DUF1801"/>
    <property type="match status" value="1"/>
</dbReference>
<dbReference type="AlphaFoldDB" id="A0A7X0PL68"/>
<sequence>MSTPTKPASSLGRASPKAATQGPGDPASALIDAKIKGLADWRGETLAHLRKLMHEAVPEVVEEVKWMGVPVWSHAGILCTGETYKQAVKMTFAKGASLPDPKGLFNSSLEGNTRRAIDVREGEVVNEAALKALFRAAADFNGLQAAQKKTKTKAPAARNAG</sequence>
<evidence type="ECO:0000259" key="2">
    <source>
        <dbReference type="Pfam" id="PF08818"/>
    </source>
</evidence>
<organism evidence="3 4">
    <name type="scientific">Acidovorax soli</name>
    <dbReference type="NCBI Taxonomy" id="592050"/>
    <lineage>
        <taxon>Bacteria</taxon>
        <taxon>Pseudomonadati</taxon>
        <taxon>Pseudomonadota</taxon>
        <taxon>Betaproteobacteria</taxon>
        <taxon>Burkholderiales</taxon>
        <taxon>Comamonadaceae</taxon>
        <taxon>Acidovorax</taxon>
    </lineage>
</organism>
<accession>A0A7X0PL68</accession>
<dbReference type="EMBL" id="JACHLK010000019">
    <property type="protein sequence ID" value="MBB6563421.1"/>
    <property type="molecule type" value="Genomic_DNA"/>
</dbReference>
<keyword evidence="4" id="KW-1185">Reference proteome</keyword>
<feature type="domain" description="YdhG-like" evidence="2">
    <location>
        <begin position="42"/>
        <end position="137"/>
    </location>
</feature>
<dbReference type="Gene3D" id="3.90.1150.200">
    <property type="match status" value="1"/>
</dbReference>
<dbReference type="Proteomes" id="UP000575083">
    <property type="component" value="Unassembled WGS sequence"/>
</dbReference>
<gene>
    <name evidence="3" type="ORF">HNP48_006141</name>
</gene>
<evidence type="ECO:0000256" key="1">
    <source>
        <dbReference type="SAM" id="MobiDB-lite"/>
    </source>
</evidence>
<dbReference type="RefSeq" id="WP_260420435.1">
    <property type="nucleotide sequence ID" value="NZ_JACHLK010000019.1"/>
</dbReference>
<dbReference type="InterPro" id="IPR014922">
    <property type="entry name" value="YdhG-like"/>
</dbReference>
<name>A0A7X0PL68_9BURK</name>
<feature type="region of interest" description="Disordered" evidence="1">
    <location>
        <begin position="1"/>
        <end position="26"/>
    </location>
</feature>
<dbReference type="SUPFAM" id="SSF159888">
    <property type="entry name" value="YdhG-like"/>
    <property type="match status" value="1"/>
</dbReference>
<reference evidence="3 4" key="1">
    <citation type="submission" date="2020-08" db="EMBL/GenBank/DDBJ databases">
        <title>Functional genomics of gut bacteria from endangered species of beetles.</title>
        <authorList>
            <person name="Carlos-Shanley C."/>
        </authorList>
    </citation>
    <scope>NUCLEOTIDE SEQUENCE [LARGE SCALE GENOMIC DNA]</scope>
    <source>
        <strain evidence="3 4">S00198</strain>
    </source>
</reference>
<comment type="caution">
    <text evidence="3">The sequence shown here is derived from an EMBL/GenBank/DDBJ whole genome shotgun (WGS) entry which is preliminary data.</text>
</comment>
<proteinExistence type="predicted"/>
<protein>
    <recommendedName>
        <fullName evidence="2">YdhG-like domain-containing protein</fullName>
    </recommendedName>
</protein>
<evidence type="ECO:0000313" key="3">
    <source>
        <dbReference type="EMBL" id="MBB6563421.1"/>
    </source>
</evidence>